<evidence type="ECO:0000256" key="6">
    <source>
        <dbReference type="ARBA" id="ARBA00022525"/>
    </source>
</evidence>
<keyword evidence="10" id="KW-0998">Cell outer membrane</keyword>
<evidence type="ECO:0000256" key="1">
    <source>
        <dbReference type="ARBA" id="ARBA00004191"/>
    </source>
</evidence>
<keyword evidence="9" id="KW-0472">Membrane</keyword>
<dbReference type="InterPro" id="IPR051246">
    <property type="entry name" value="WDR48"/>
</dbReference>
<protein>
    <submittedName>
        <fullName evidence="12">Polymorphic outer membrane protein</fullName>
    </submittedName>
</protein>
<dbReference type="Proteomes" id="UP000009287">
    <property type="component" value="Chromosome"/>
</dbReference>
<evidence type="ECO:0000259" key="11">
    <source>
        <dbReference type="PROSITE" id="PS51208"/>
    </source>
</evidence>
<dbReference type="EMBL" id="CP002401">
    <property type="protein sequence ID" value="AEP35266.1"/>
    <property type="molecule type" value="Genomic_DNA"/>
</dbReference>
<dbReference type="PATRIC" id="fig|580047.4.peg.456"/>
<keyword evidence="4" id="KW-1134">Transmembrane beta strand</keyword>
<dbReference type="PROSITE" id="PS51208">
    <property type="entry name" value="AUTOTRANSPORTER"/>
    <property type="match status" value="1"/>
</dbReference>
<dbReference type="InterPro" id="IPR036709">
    <property type="entry name" value="Autotransporte_beta_dom_sf"/>
</dbReference>
<evidence type="ECO:0000256" key="8">
    <source>
        <dbReference type="ARBA" id="ARBA00022729"/>
    </source>
</evidence>
<dbReference type="InterPro" id="IPR003368">
    <property type="entry name" value="POMP_repeat"/>
</dbReference>
<dbReference type="NCBIfam" id="TIGR01376">
    <property type="entry name" value="POMP_repeat"/>
    <property type="match status" value="4"/>
</dbReference>
<evidence type="ECO:0000256" key="9">
    <source>
        <dbReference type="ARBA" id="ARBA00023136"/>
    </source>
</evidence>
<keyword evidence="5" id="KW-0134">Cell wall</keyword>
<sequence length="982" mass="106530">MFITKELMNRVIEIHAHYDQRQLSQSPNTNFLVHHPYLTLIPKFLLGALIVYAPYSFAEMELAISGHKQGKDRDTFTMISSCPEGTNYIINRKLILSDFSLLNKVSSGGAFRNLAGKISFLGKNSSASIHFKHININGFGAGVFSESSIEFTDLRKLVAFGSESTGGIFTAKEDISFKNNHHIAFRNNITKGNGGVIQLQGDMKGSVSFVDQRGAIIFTNNQAVTSSSMKHSGRGGAISGDFAGSRILFLNNQQITFEGNSAVHGGAIYNKNGLVEFLGNAGPLAFKENTTIANGGAIYTSNFKANQQTSPILFSQNHANKKGGAIYAQYVNLEQNQDTIRFEKNTAKEGGGAITSSQCSITAHNTIIFSDNAAGDLGGGAILLEGKKPSLTLIAHSGNIAFSGNTMLHITKKASLDRHNSILIKEAPYKIQLAANKNHSIHFFDPVMALSASSSPIQINAPEYETPFFSPKGMIVFSGANLLDDAREDVANRTSIFNQPVHLYNGTLSIENGAHLIVQSFKQTGGRISLSPGSSLALYTMNSFFHGNISSKEPLEINGLSFGVDISPSNLQAEIRAGNAPLRLSGSPSIHDPEGLFYENRDTAASPYQMEILLTSDKTVDISKFTTDSLVTNKQSGFQGAWHFSWQPNTINNTKQKILRASWLPTGEYVLESNRVGRAVPNSLWSTFLLLQTASHNLSDHLCNNRSLIPTSYFGVLIGGTGAEMSTHSSEEESFISRLGATGTSIIRLTPSLTLSGGGSHMFGDSFVADLPEHITSEGIVQNVGLTHVWGPLTVNSTLCAALDHNAMVRICSKKDHTYGKWDTFGMRGTLGASYTFLEYDQTMRVFSFANIEATNILQRAFTETGYNPRSFSKTKLLNIAIPIGIGYEFCLGNSSFALLGKGSIGYSRDIKRENPSTLAHLAMNDFAWTTNGCSVPTSAHTLANQLILRYKACSLYITAYTINREGKNLSNSLSCGGYVGF</sequence>
<dbReference type="KEGG" id="cra:CTO_0447"/>
<name>G4NNF3_CHLT4</name>
<dbReference type="GO" id="GO:0000724">
    <property type="term" value="P:double-strand break repair via homologous recombination"/>
    <property type="evidence" value="ECO:0007669"/>
    <property type="project" value="TreeGrafter"/>
</dbReference>
<keyword evidence="6" id="KW-0964">Secreted</keyword>
<dbReference type="AlphaFoldDB" id="G4NNF3"/>
<proteinExistence type="inferred from homology"/>
<keyword evidence="8" id="KW-0732">Signal</keyword>
<gene>
    <name evidence="12" type="ordered locus">CTO_0447</name>
</gene>
<comment type="similarity">
    <text evidence="3">Belongs to the PMP outer membrane protein family.</text>
</comment>
<evidence type="ECO:0000256" key="7">
    <source>
        <dbReference type="ARBA" id="ARBA00022692"/>
    </source>
</evidence>
<accession>G4NNF3</accession>
<evidence type="ECO:0000256" key="4">
    <source>
        <dbReference type="ARBA" id="ARBA00022452"/>
    </source>
</evidence>
<feature type="domain" description="Autotransporter" evidence="11">
    <location>
        <begin position="706"/>
        <end position="982"/>
    </location>
</feature>
<dbReference type="InterPro" id="IPR011427">
    <property type="entry name" value="Polymorphic_membr_middle"/>
</dbReference>
<dbReference type="InterPro" id="IPR005546">
    <property type="entry name" value="Autotransporte_beta"/>
</dbReference>
<evidence type="ECO:0000256" key="3">
    <source>
        <dbReference type="ARBA" id="ARBA00007542"/>
    </source>
</evidence>
<reference evidence="12 13" key="1">
    <citation type="journal article" date="2011" name="J. Exp. Med.">
        <title>A live-attenuated chlamydial vaccine protects against trachoma in nonhuman primates.</title>
        <authorList>
            <person name="Kari L."/>
            <person name="Whitmire W.M."/>
            <person name="Olivares-Zavaleta N."/>
            <person name="Goheen M.M."/>
            <person name="Taylor L.D."/>
            <person name="Carlson J.H."/>
            <person name="Sturdevant G.L."/>
            <person name="Lu C."/>
            <person name="Bakios L.E."/>
            <person name="Randall L.B."/>
            <person name="Parnell M.J."/>
            <person name="Zhong G."/>
            <person name="Caldwell H.D."/>
        </authorList>
    </citation>
    <scope>NUCLEOTIDE SEQUENCE [LARGE SCALE GENOMIC DNA]</scope>
    <source>
        <strain evidence="12 13">A2497</strain>
    </source>
</reference>
<evidence type="ECO:0000256" key="5">
    <source>
        <dbReference type="ARBA" id="ARBA00022512"/>
    </source>
</evidence>
<organism evidence="12 13">
    <name type="scientific">Chlamydia trachomatis serovar A (strain A2497)</name>
    <dbReference type="NCBI Taxonomy" id="580047"/>
    <lineage>
        <taxon>Bacteria</taxon>
        <taxon>Pseudomonadati</taxon>
        <taxon>Chlamydiota</taxon>
        <taxon>Chlamydiia</taxon>
        <taxon>Chlamydiales</taxon>
        <taxon>Chlamydiaceae</taxon>
        <taxon>Chlamydia/Chlamydophila group</taxon>
        <taxon>Chlamydia</taxon>
    </lineage>
</organism>
<comment type="subcellular location">
    <subcellularLocation>
        <location evidence="2">Cell outer membrane</location>
        <topology evidence="2">Peripheral membrane protein</topology>
        <orientation evidence="2">Extracellular side</orientation>
    </subcellularLocation>
    <subcellularLocation>
        <location evidence="1">Secreted</location>
        <location evidence="1">Cell wall</location>
    </subcellularLocation>
</comment>
<evidence type="ECO:0000313" key="13">
    <source>
        <dbReference type="Proteomes" id="UP000009287"/>
    </source>
</evidence>
<dbReference type="Pfam" id="PF02415">
    <property type="entry name" value="Chlam_PMP"/>
    <property type="match status" value="5"/>
</dbReference>
<dbReference type="GO" id="GO:0043130">
    <property type="term" value="F:ubiquitin binding"/>
    <property type="evidence" value="ECO:0007669"/>
    <property type="project" value="TreeGrafter"/>
</dbReference>
<evidence type="ECO:0000313" key="12">
    <source>
        <dbReference type="EMBL" id="AEP35266.1"/>
    </source>
</evidence>
<evidence type="ECO:0000256" key="10">
    <source>
        <dbReference type="ARBA" id="ARBA00023237"/>
    </source>
</evidence>
<keyword evidence="7" id="KW-0812">Transmembrane</keyword>
<dbReference type="PANTHER" id="PTHR19862:SF14">
    <property type="entry name" value="WD REPEAT-CONTAINING PROTEIN 48"/>
    <property type="match status" value="1"/>
</dbReference>
<dbReference type="PANTHER" id="PTHR19862">
    <property type="entry name" value="WD REPEAT-CONTAINING PROTEIN 48"/>
    <property type="match status" value="1"/>
</dbReference>
<evidence type="ECO:0000256" key="2">
    <source>
        <dbReference type="ARBA" id="ARBA00004416"/>
    </source>
</evidence>
<dbReference type="GO" id="GO:0009279">
    <property type="term" value="C:cell outer membrane"/>
    <property type="evidence" value="ECO:0007669"/>
    <property type="project" value="UniProtKB-SubCell"/>
</dbReference>
<dbReference type="Pfam" id="PF07548">
    <property type="entry name" value="ChlamPMP_M"/>
    <property type="match status" value="1"/>
</dbReference>
<dbReference type="SUPFAM" id="SSF103515">
    <property type="entry name" value="Autotransporter"/>
    <property type="match status" value="1"/>
</dbReference>